<dbReference type="AlphaFoldDB" id="A0A368N2W0"/>
<dbReference type="Proteomes" id="UP000252558">
    <property type="component" value="Unassembled WGS sequence"/>
</dbReference>
<reference evidence="3 4" key="1">
    <citation type="submission" date="2018-07" db="EMBL/GenBank/DDBJ databases">
        <title>Corallincola holothuriorum sp. nov., a new facultative anaerobe isolated from sea cucumber Apostichopus japonicus.</title>
        <authorList>
            <person name="Xia H."/>
        </authorList>
    </citation>
    <scope>NUCLEOTIDE SEQUENCE [LARGE SCALE GENOMIC DNA]</scope>
    <source>
        <strain evidence="3 4">C4</strain>
    </source>
</reference>
<keyword evidence="4" id="KW-1185">Reference proteome</keyword>
<dbReference type="SUPFAM" id="SSF57997">
    <property type="entry name" value="Tropomyosin"/>
    <property type="match status" value="1"/>
</dbReference>
<evidence type="ECO:0000256" key="1">
    <source>
        <dbReference type="SAM" id="Coils"/>
    </source>
</evidence>
<dbReference type="Pfam" id="PF10975">
    <property type="entry name" value="DUF2802"/>
    <property type="match status" value="1"/>
</dbReference>
<feature type="coiled-coil region" evidence="1">
    <location>
        <begin position="26"/>
        <end position="53"/>
    </location>
</feature>
<accession>A0A368N2W0</accession>
<dbReference type="RefSeq" id="WP_114339736.1">
    <property type="nucleotide sequence ID" value="NZ_QPID01000013.1"/>
</dbReference>
<dbReference type="EMBL" id="QPID01000013">
    <property type="protein sequence ID" value="RCU44546.1"/>
    <property type="molecule type" value="Genomic_DNA"/>
</dbReference>
<comment type="caution">
    <text evidence="3">The sequence shown here is derived from an EMBL/GenBank/DDBJ whole genome shotgun (WGS) entry which is preliminary data.</text>
</comment>
<keyword evidence="2" id="KW-0472">Membrane</keyword>
<keyword evidence="2" id="KW-1133">Transmembrane helix</keyword>
<dbReference type="InterPro" id="IPR021244">
    <property type="entry name" value="DUF2802"/>
</dbReference>
<gene>
    <name evidence="3" type="ORF">DU002_17445</name>
</gene>
<protein>
    <submittedName>
        <fullName evidence="3">DUF2802 domain-containing protein</fullName>
    </submittedName>
</protein>
<sequence length="135" mass="15490">MTLAELALVLSVLMPVVFAVGVWWWLHGVNERMQILESDRDNAEQQLYEVRQELHEIRAGALGVVKRVKLLEQEVLETAEKQEAMALNDPENRLYNRAMKMVSLGADLEEVMTECELPRAEAELLFTLHRNKTTS</sequence>
<proteinExistence type="predicted"/>
<keyword evidence="1" id="KW-0175">Coiled coil</keyword>
<evidence type="ECO:0000256" key="2">
    <source>
        <dbReference type="SAM" id="Phobius"/>
    </source>
</evidence>
<evidence type="ECO:0000313" key="4">
    <source>
        <dbReference type="Proteomes" id="UP000252558"/>
    </source>
</evidence>
<feature type="transmembrane region" description="Helical" evidence="2">
    <location>
        <begin position="6"/>
        <end position="26"/>
    </location>
</feature>
<evidence type="ECO:0000313" key="3">
    <source>
        <dbReference type="EMBL" id="RCU44546.1"/>
    </source>
</evidence>
<name>A0A368N2W0_9GAMM</name>
<dbReference type="OrthoDB" id="5600183at2"/>
<organism evidence="3 4">
    <name type="scientific">Corallincola holothuriorum</name>
    <dbReference type="NCBI Taxonomy" id="2282215"/>
    <lineage>
        <taxon>Bacteria</taxon>
        <taxon>Pseudomonadati</taxon>
        <taxon>Pseudomonadota</taxon>
        <taxon>Gammaproteobacteria</taxon>
        <taxon>Alteromonadales</taxon>
        <taxon>Psychromonadaceae</taxon>
        <taxon>Corallincola</taxon>
    </lineage>
</organism>
<keyword evidence="2" id="KW-0812">Transmembrane</keyword>